<name>A0ACC1N2S4_9PEZI</name>
<evidence type="ECO:0000313" key="1">
    <source>
        <dbReference type="EMBL" id="KAJ2972776.1"/>
    </source>
</evidence>
<keyword evidence="2" id="KW-1185">Reference proteome</keyword>
<dbReference type="EMBL" id="JAPDGR010003092">
    <property type="protein sequence ID" value="KAJ2972776.1"/>
    <property type="molecule type" value="Genomic_DNA"/>
</dbReference>
<evidence type="ECO:0000313" key="2">
    <source>
        <dbReference type="Proteomes" id="UP001143856"/>
    </source>
</evidence>
<accession>A0ACC1N2S4</accession>
<organism evidence="1 2">
    <name type="scientific">Xylaria curta</name>
    <dbReference type="NCBI Taxonomy" id="42375"/>
    <lineage>
        <taxon>Eukaryota</taxon>
        <taxon>Fungi</taxon>
        <taxon>Dikarya</taxon>
        <taxon>Ascomycota</taxon>
        <taxon>Pezizomycotina</taxon>
        <taxon>Sordariomycetes</taxon>
        <taxon>Xylariomycetidae</taxon>
        <taxon>Xylariales</taxon>
        <taxon>Xylariaceae</taxon>
        <taxon>Xylaria</taxon>
    </lineage>
</organism>
<dbReference type="Proteomes" id="UP001143856">
    <property type="component" value="Unassembled WGS sequence"/>
</dbReference>
<proteinExistence type="predicted"/>
<sequence length="115" mass="12548">MERGDPARPAKPEAVPLRVVHPEPHRGDEAGADTKAAVLDTIRRELRECTALLRESPAYGGTEAAPEWLDDTTAPDCVDTMALFGFDFSALDSTFTMDLPVWTDTPSTGEVQDFI</sequence>
<comment type="caution">
    <text evidence="1">The sequence shown here is derived from an EMBL/GenBank/DDBJ whole genome shotgun (WGS) entry which is preliminary data.</text>
</comment>
<gene>
    <name evidence="1" type="ORF">NUW58_g9115</name>
</gene>
<protein>
    <submittedName>
        <fullName evidence="1">Uncharacterized protein</fullName>
    </submittedName>
</protein>
<reference evidence="1" key="1">
    <citation type="submission" date="2022-10" db="EMBL/GenBank/DDBJ databases">
        <title>Genome Sequence of Xylaria curta.</title>
        <authorList>
            <person name="Buettner E."/>
        </authorList>
    </citation>
    <scope>NUCLEOTIDE SEQUENCE</scope>
    <source>
        <strain evidence="1">Babe10</strain>
    </source>
</reference>